<dbReference type="Proteomes" id="UP000006727">
    <property type="component" value="Chromosome 5"/>
</dbReference>
<dbReference type="Gramene" id="Pp3c5_22050V3.1">
    <property type="protein sequence ID" value="Pp3c5_22050V3.1"/>
    <property type="gene ID" value="Pp3c5_22050"/>
</dbReference>
<dbReference type="InterPro" id="IPR000890">
    <property type="entry name" value="Aliphatic_acid_kin_short-chain"/>
</dbReference>
<accession>A0A2K1KKN5</accession>
<dbReference type="SUPFAM" id="SSF53067">
    <property type="entry name" value="Actin-like ATPase domain"/>
    <property type="match status" value="1"/>
</dbReference>
<dbReference type="InParanoid" id="A0A2K1KKN5"/>
<dbReference type="PRINTS" id="PR00471">
    <property type="entry name" value="ACETATEKNASE"/>
</dbReference>
<keyword evidence="4" id="KW-0067">ATP-binding</keyword>
<reference evidence="5 7" key="2">
    <citation type="journal article" date="2018" name="Plant J.">
        <title>The Physcomitrella patens chromosome-scale assembly reveals moss genome structure and evolution.</title>
        <authorList>
            <person name="Lang D."/>
            <person name="Ullrich K.K."/>
            <person name="Murat F."/>
            <person name="Fuchs J."/>
            <person name="Jenkins J."/>
            <person name="Haas F.B."/>
            <person name="Piednoel M."/>
            <person name="Gundlach H."/>
            <person name="Van Bel M."/>
            <person name="Meyberg R."/>
            <person name="Vives C."/>
            <person name="Morata J."/>
            <person name="Symeonidi A."/>
            <person name="Hiss M."/>
            <person name="Muchero W."/>
            <person name="Kamisugi Y."/>
            <person name="Saleh O."/>
            <person name="Blanc G."/>
            <person name="Decker E.L."/>
            <person name="van Gessel N."/>
            <person name="Grimwood J."/>
            <person name="Hayes R.D."/>
            <person name="Graham S.W."/>
            <person name="Gunter L.E."/>
            <person name="McDaniel S.F."/>
            <person name="Hoernstein S.N.W."/>
            <person name="Larsson A."/>
            <person name="Li F.W."/>
            <person name="Perroud P.F."/>
            <person name="Phillips J."/>
            <person name="Ranjan P."/>
            <person name="Rokshar D.S."/>
            <person name="Rothfels C.J."/>
            <person name="Schneider L."/>
            <person name="Shu S."/>
            <person name="Stevenson D.W."/>
            <person name="Thummler F."/>
            <person name="Tillich M."/>
            <person name="Villarreal Aguilar J.C."/>
            <person name="Widiez T."/>
            <person name="Wong G.K."/>
            <person name="Wymore A."/>
            <person name="Zhang Y."/>
            <person name="Zimmer A.D."/>
            <person name="Quatrano R.S."/>
            <person name="Mayer K.F.X."/>
            <person name="Goodstein D."/>
            <person name="Casacuberta J.M."/>
            <person name="Vandepoele K."/>
            <person name="Reski R."/>
            <person name="Cuming A.C."/>
            <person name="Tuskan G.A."/>
            <person name="Maumus F."/>
            <person name="Salse J."/>
            <person name="Schmutz J."/>
            <person name="Rensing S.A."/>
        </authorList>
    </citation>
    <scope>NUCLEOTIDE SEQUENCE [LARGE SCALE GENOMIC DNA]</scope>
    <source>
        <strain evidence="6 7">cv. Gransden 2004</strain>
    </source>
</reference>
<organism evidence="5">
    <name type="scientific">Physcomitrium patens</name>
    <name type="common">Spreading-leaved earth moss</name>
    <name type="synonym">Physcomitrella patens</name>
    <dbReference type="NCBI Taxonomy" id="3218"/>
    <lineage>
        <taxon>Eukaryota</taxon>
        <taxon>Viridiplantae</taxon>
        <taxon>Streptophyta</taxon>
        <taxon>Embryophyta</taxon>
        <taxon>Bryophyta</taxon>
        <taxon>Bryophytina</taxon>
        <taxon>Bryopsida</taxon>
        <taxon>Funariidae</taxon>
        <taxon>Funariales</taxon>
        <taxon>Funariaceae</taxon>
        <taxon>Physcomitrium</taxon>
    </lineage>
</organism>
<dbReference type="PaxDb" id="3218-PP1S23_10V6.1"/>
<reference evidence="5 7" key="1">
    <citation type="journal article" date="2008" name="Science">
        <title>The Physcomitrella genome reveals evolutionary insights into the conquest of land by plants.</title>
        <authorList>
            <person name="Rensing S."/>
            <person name="Lang D."/>
            <person name="Zimmer A."/>
            <person name="Terry A."/>
            <person name="Salamov A."/>
            <person name="Shapiro H."/>
            <person name="Nishiyama T."/>
            <person name="Perroud P.-F."/>
            <person name="Lindquist E."/>
            <person name="Kamisugi Y."/>
            <person name="Tanahashi T."/>
            <person name="Sakakibara K."/>
            <person name="Fujita T."/>
            <person name="Oishi K."/>
            <person name="Shin-I T."/>
            <person name="Kuroki Y."/>
            <person name="Toyoda A."/>
            <person name="Suzuki Y."/>
            <person name="Hashimoto A."/>
            <person name="Yamaguchi K."/>
            <person name="Sugano A."/>
            <person name="Kohara Y."/>
            <person name="Fujiyama A."/>
            <person name="Anterola A."/>
            <person name="Aoki S."/>
            <person name="Ashton N."/>
            <person name="Barbazuk W.B."/>
            <person name="Barker E."/>
            <person name="Bennetzen J."/>
            <person name="Bezanilla M."/>
            <person name="Blankenship R."/>
            <person name="Cho S.H."/>
            <person name="Dutcher S."/>
            <person name="Estelle M."/>
            <person name="Fawcett J.A."/>
            <person name="Gundlach H."/>
            <person name="Hanada K."/>
            <person name="Heyl A."/>
            <person name="Hicks K.A."/>
            <person name="Hugh J."/>
            <person name="Lohr M."/>
            <person name="Mayer K."/>
            <person name="Melkozernov A."/>
            <person name="Murata T."/>
            <person name="Nelson D."/>
            <person name="Pils B."/>
            <person name="Prigge M."/>
            <person name="Reiss B."/>
            <person name="Renner T."/>
            <person name="Rombauts S."/>
            <person name="Rushton P."/>
            <person name="Sanderfoot A."/>
            <person name="Schween G."/>
            <person name="Shiu S.-H."/>
            <person name="Stueber K."/>
            <person name="Theodoulou F.L."/>
            <person name="Tu H."/>
            <person name="Van de Peer Y."/>
            <person name="Verrier P.J."/>
            <person name="Waters E."/>
            <person name="Wood A."/>
            <person name="Yang L."/>
            <person name="Cove D."/>
            <person name="Cuming A."/>
            <person name="Hasebe M."/>
            <person name="Lucas S."/>
            <person name="Mishler D.B."/>
            <person name="Reski R."/>
            <person name="Grigoriev I."/>
            <person name="Quatrano R.S."/>
            <person name="Boore J.L."/>
        </authorList>
    </citation>
    <scope>NUCLEOTIDE SEQUENCE [LARGE SCALE GENOMIC DNA]</scope>
    <source>
        <strain evidence="6 7">cv. Gransden 2004</strain>
    </source>
</reference>
<keyword evidence="3" id="KW-0418">Kinase</keyword>
<keyword evidence="2" id="KW-0547">Nucleotide-binding</keyword>
<evidence type="ECO:0000256" key="2">
    <source>
        <dbReference type="ARBA" id="ARBA00022741"/>
    </source>
</evidence>
<dbReference type="Gene3D" id="3.30.420.40">
    <property type="match status" value="2"/>
</dbReference>
<dbReference type="PANTHER" id="PTHR21060">
    <property type="entry name" value="ACETATE KINASE"/>
    <property type="match status" value="1"/>
</dbReference>
<evidence type="ECO:0000313" key="5">
    <source>
        <dbReference type="EMBL" id="PNR54336.1"/>
    </source>
</evidence>
<dbReference type="EMBL" id="ABEU02000005">
    <property type="protein sequence ID" value="PNR54336.1"/>
    <property type="molecule type" value="Genomic_DNA"/>
</dbReference>
<evidence type="ECO:0000256" key="4">
    <source>
        <dbReference type="ARBA" id="ARBA00022840"/>
    </source>
</evidence>
<dbReference type="GO" id="GO:0006083">
    <property type="term" value="P:acetate metabolic process"/>
    <property type="evidence" value="ECO:0000318"/>
    <property type="project" value="GO_Central"/>
</dbReference>
<evidence type="ECO:0000256" key="3">
    <source>
        <dbReference type="ARBA" id="ARBA00022777"/>
    </source>
</evidence>
<dbReference type="GO" id="GO:0005524">
    <property type="term" value="F:ATP binding"/>
    <property type="evidence" value="ECO:0007669"/>
    <property type="project" value="UniProtKB-KW"/>
</dbReference>
<gene>
    <name evidence="5" type="ORF">PHYPA_008013</name>
</gene>
<evidence type="ECO:0000313" key="6">
    <source>
        <dbReference type="EnsemblPlants" id="Pp3c5_22050V3.1"/>
    </source>
</evidence>
<dbReference type="PANTHER" id="PTHR21060:SF15">
    <property type="entry name" value="ACETATE KINASE-RELATED"/>
    <property type="match status" value="1"/>
</dbReference>
<sequence>MHFNICRIQTYYTTSRAFKRCWSFFVLDTAFHSTMLPAAYHYAIPYNLYEELGIRKYGFHGTSYQYLLQQSLTILEKPQSDVNIVALHLGARASMAAIKNGDNDPTIIQMLASEKGMNVDVVINILNKKNMLFGLCGKKDMRYVWNSTEAGNARHKLALQVYVHWICSYLGAYYFHLQENLDALVFSTGIGEGAGQTRARICEGLEKFGIEVD</sequence>
<dbReference type="InterPro" id="IPR043129">
    <property type="entry name" value="ATPase_NBD"/>
</dbReference>
<dbReference type="EnsemblPlants" id="Pp3c5_22050V3.1">
    <property type="protein sequence ID" value="Pp3c5_22050V3.1"/>
    <property type="gene ID" value="Pp3c5_22050"/>
</dbReference>
<evidence type="ECO:0000313" key="7">
    <source>
        <dbReference type="Proteomes" id="UP000006727"/>
    </source>
</evidence>
<dbReference type="AlphaFoldDB" id="A0A2K1KKN5"/>
<evidence type="ECO:0000256" key="1">
    <source>
        <dbReference type="ARBA" id="ARBA00022679"/>
    </source>
</evidence>
<keyword evidence="7" id="KW-1185">Reference proteome</keyword>
<keyword evidence="1" id="KW-0808">Transferase</keyword>
<protein>
    <recommendedName>
        <fullName evidence="8">Acetate kinase</fullName>
    </recommendedName>
</protein>
<proteinExistence type="predicted"/>
<dbReference type="Pfam" id="PF00871">
    <property type="entry name" value="Acetate_kinase"/>
    <property type="match status" value="1"/>
</dbReference>
<reference evidence="6" key="3">
    <citation type="submission" date="2020-12" db="UniProtKB">
        <authorList>
            <consortium name="EnsemblPlants"/>
        </authorList>
    </citation>
    <scope>IDENTIFICATION</scope>
</reference>
<name>A0A2K1KKN5_PHYPA</name>
<dbReference type="GO" id="GO:0008776">
    <property type="term" value="F:acetate kinase activity"/>
    <property type="evidence" value="ECO:0000318"/>
    <property type="project" value="GO_Central"/>
</dbReference>
<evidence type="ECO:0008006" key="8">
    <source>
        <dbReference type="Google" id="ProtNLM"/>
    </source>
</evidence>
<dbReference type="STRING" id="3218.A0A2K1KKN5"/>